<dbReference type="GeneID" id="36489581"/>
<dbReference type="GO" id="GO:0006281">
    <property type="term" value="P:DNA repair"/>
    <property type="evidence" value="ECO:0007669"/>
    <property type="project" value="InterPro"/>
</dbReference>
<organism evidence="2">
    <name type="scientific">Chlorodesmis fastigiata</name>
    <name type="common">Turtle weed</name>
    <name type="synonym">Vaucheria fastigiata</name>
    <dbReference type="NCBI Taxonomy" id="189431"/>
    <lineage>
        <taxon>Eukaryota</taxon>
        <taxon>Viridiplantae</taxon>
        <taxon>Chlorophyta</taxon>
        <taxon>core chlorophytes</taxon>
        <taxon>Ulvophyceae</taxon>
        <taxon>TCBD clade</taxon>
        <taxon>Bryopsidales</taxon>
        <taxon>Halimedineae</taxon>
        <taxon>Halimedaceae</taxon>
        <taxon>Udoteae</taxon>
        <taxon>Chlorodesmis</taxon>
    </lineage>
</organism>
<dbReference type="InterPro" id="IPR004150">
    <property type="entry name" value="NAD_DNA_ligase_OB"/>
</dbReference>
<evidence type="ECO:0000313" key="2">
    <source>
        <dbReference type="EMBL" id="ARO74201.1"/>
    </source>
</evidence>
<protein>
    <recommendedName>
        <fullName evidence="1">NAD-dependent DNA ligase OB-fold domain-containing protein</fullName>
    </recommendedName>
</protein>
<evidence type="ECO:0000259" key="1">
    <source>
        <dbReference type="Pfam" id="PF03120"/>
    </source>
</evidence>
<dbReference type="Pfam" id="PF03120">
    <property type="entry name" value="OB_DNA_ligase"/>
    <property type="match status" value="1"/>
</dbReference>
<sequence length="139" mass="16168">MFWGHYSSCRIYAFTSININGSEVTKATLYNLAYLKRLDIRVGDFVGVTNSNNMIPHIMDIYYKKRSTESVPFDMQQSLKNQNIWEPFEVNGVVQRKAVSLQDILIKQLIHYSKILRIGGLSFVLIKQLVEKKSCHRYC</sequence>
<dbReference type="EMBL" id="KY819064">
    <property type="protein sequence ID" value="ARO74201.1"/>
    <property type="molecule type" value="Genomic_DNA"/>
</dbReference>
<proteinExistence type="predicted"/>
<dbReference type="GO" id="GO:0006260">
    <property type="term" value="P:DNA replication"/>
    <property type="evidence" value="ECO:0007669"/>
    <property type="project" value="InterPro"/>
</dbReference>
<feature type="domain" description="NAD-dependent DNA ligase OB-fold" evidence="1">
    <location>
        <begin position="14"/>
        <end position="69"/>
    </location>
</feature>
<dbReference type="SUPFAM" id="SSF50249">
    <property type="entry name" value="Nucleic acid-binding proteins"/>
    <property type="match status" value="1"/>
</dbReference>
<dbReference type="AlphaFoldDB" id="A0A2P0QHG1"/>
<keyword evidence="2" id="KW-0934">Plastid</keyword>
<geneLocation type="chloroplast" evidence="2"/>
<reference evidence="2" key="1">
    <citation type="submission" date="2017-03" db="EMBL/GenBank/DDBJ databases">
        <title>Chloroplast genome evolution in siphonous green algae.</title>
        <authorList>
            <person name="Cremen M.C."/>
            <person name="Marcelino V.R."/>
            <person name="Verbruggen H."/>
        </authorList>
    </citation>
    <scope>NUCLEOTIDE SEQUENCE</scope>
</reference>
<name>A0A2P0QHG1_CHLFS</name>
<accession>A0A2P0QHG1</accession>
<dbReference type="GO" id="GO:0003911">
    <property type="term" value="F:DNA ligase (NAD+) activity"/>
    <property type="evidence" value="ECO:0007669"/>
    <property type="project" value="InterPro"/>
</dbReference>
<dbReference type="Gene3D" id="2.40.50.140">
    <property type="entry name" value="Nucleic acid-binding proteins"/>
    <property type="match status" value="1"/>
</dbReference>
<dbReference type="RefSeq" id="YP_009472553.1">
    <property type="nucleotide sequence ID" value="NC_037364.1"/>
</dbReference>
<keyword evidence="2" id="KW-0150">Chloroplast</keyword>
<gene>
    <name evidence="2" type="primary">orf139</name>
</gene>
<dbReference type="InterPro" id="IPR012340">
    <property type="entry name" value="NA-bd_OB-fold"/>
</dbReference>